<organism evidence="1 2">
    <name type="scientific">Maudiozyma barnettii</name>
    <dbReference type="NCBI Taxonomy" id="61262"/>
    <lineage>
        <taxon>Eukaryota</taxon>
        <taxon>Fungi</taxon>
        <taxon>Dikarya</taxon>
        <taxon>Ascomycota</taxon>
        <taxon>Saccharomycotina</taxon>
        <taxon>Saccharomycetes</taxon>
        <taxon>Saccharomycetales</taxon>
        <taxon>Saccharomycetaceae</taxon>
        <taxon>Maudiozyma</taxon>
    </lineage>
</organism>
<dbReference type="Pfam" id="PF00674">
    <property type="entry name" value="DUP"/>
    <property type="match status" value="1"/>
</dbReference>
<proteinExistence type="predicted"/>
<accession>A0A8H2ZGL9</accession>
<dbReference type="EMBL" id="CAEFZW010000004">
    <property type="protein sequence ID" value="CAB4254739.1"/>
    <property type="molecule type" value="Genomic_DNA"/>
</dbReference>
<gene>
    <name evidence="1" type="ORF">KABA2_04S13244</name>
</gene>
<evidence type="ECO:0000313" key="1">
    <source>
        <dbReference type="EMBL" id="CAB4254739.1"/>
    </source>
</evidence>
<protein>
    <submittedName>
        <fullName evidence="1">Some similarities with Saccharomyces cerevisiae YHL044W Putative integral membrane protein, member of DUP240 gene family</fullName>
    </submittedName>
</protein>
<name>A0A8H2ZGL9_9SACH</name>
<sequence>MLSIPVFVILALGSCYCNLYDYILWSLNNASRMTFYGEIVKYRPSSDPRTWQLIAYHMNQYLTEQEIYLPLYKEEDYFVLFKTLVQPILLNVTSNTPTITTNDNATENLEELVTDNQNLMNDTPTTIEEGMNVTIIPVPTAEAIDEISNQISALFLEEAKK</sequence>
<dbReference type="RefSeq" id="XP_041406583.1">
    <property type="nucleotide sequence ID" value="XM_041550649.1"/>
</dbReference>
<reference evidence="1 2" key="1">
    <citation type="submission" date="2020-05" db="EMBL/GenBank/DDBJ databases">
        <authorList>
            <person name="Casaregola S."/>
            <person name="Devillers H."/>
            <person name="Grondin C."/>
        </authorList>
    </citation>
    <scope>NUCLEOTIDE SEQUENCE [LARGE SCALE GENOMIC DNA]</scope>
    <source>
        <strain evidence="1 2">CLIB 1767</strain>
    </source>
</reference>
<dbReference type="Proteomes" id="UP000644660">
    <property type="component" value="Unassembled WGS sequence"/>
</dbReference>
<comment type="caution">
    <text evidence="1">The sequence shown here is derived from an EMBL/GenBank/DDBJ whole genome shotgun (WGS) entry which is preliminary data.</text>
</comment>
<dbReference type="OrthoDB" id="4054881at2759"/>
<keyword evidence="2" id="KW-1185">Reference proteome</keyword>
<dbReference type="AlphaFoldDB" id="A0A8H2ZGL9"/>
<evidence type="ECO:0000313" key="2">
    <source>
        <dbReference type="Proteomes" id="UP000644660"/>
    </source>
</evidence>
<dbReference type="GeneID" id="64857747"/>
<dbReference type="InterPro" id="IPR001142">
    <property type="entry name" value="DUP/COS"/>
</dbReference>